<feature type="region of interest" description="Disordered" evidence="2">
    <location>
        <begin position="1"/>
        <end position="34"/>
    </location>
</feature>
<evidence type="ECO:0000313" key="4">
    <source>
        <dbReference type="Proteomes" id="UP001597380"/>
    </source>
</evidence>
<evidence type="ECO:0000256" key="2">
    <source>
        <dbReference type="SAM" id="MobiDB-lite"/>
    </source>
</evidence>
<keyword evidence="4" id="KW-1185">Reference proteome</keyword>
<dbReference type="EMBL" id="JBHUHT010000012">
    <property type="protein sequence ID" value="MFD2096562.1"/>
    <property type="molecule type" value="Genomic_DNA"/>
</dbReference>
<keyword evidence="1" id="KW-0175">Coiled coil</keyword>
<organism evidence="3 4">
    <name type="scientific">Corallincola platygyrae</name>
    <dbReference type="NCBI Taxonomy" id="1193278"/>
    <lineage>
        <taxon>Bacteria</taxon>
        <taxon>Pseudomonadati</taxon>
        <taxon>Pseudomonadota</taxon>
        <taxon>Gammaproteobacteria</taxon>
        <taxon>Alteromonadales</taxon>
        <taxon>Psychromonadaceae</taxon>
        <taxon>Corallincola</taxon>
    </lineage>
</organism>
<protein>
    <submittedName>
        <fullName evidence="3">Uncharacterized protein</fullName>
    </submittedName>
</protein>
<proteinExistence type="predicted"/>
<reference evidence="4" key="1">
    <citation type="journal article" date="2019" name="Int. J. Syst. Evol. Microbiol.">
        <title>The Global Catalogue of Microorganisms (GCM) 10K type strain sequencing project: providing services to taxonomists for standard genome sequencing and annotation.</title>
        <authorList>
            <consortium name="The Broad Institute Genomics Platform"/>
            <consortium name="The Broad Institute Genome Sequencing Center for Infectious Disease"/>
            <person name="Wu L."/>
            <person name="Ma J."/>
        </authorList>
    </citation>
    <scope>NUCLEOTIDE SEQUENCE [LARGE SCALE GENOMIC DNA]</scope>
    <source>
        <strain evidence="4">CGMCC 1.10992</strain>
    </source>
</reference>
<dbReference type="Proteomes" id="UP001597380">
    <property type="component" value="Unassembled WGS sequence"/>
</dbReference>
<sequence>MQKFSQTPCGKDGGEEIKVQAQPLGSDGSSDEATDYKAELDKLHASSDRRKYQQQIEKLQAEVDALDKAASEELDRMLIDRRNELDNATEEYARAEMDKAVKQITAKYDAQIKPLQAQIRALNDKIQALERSE</sequence>
<comment type="caution">
    <text evidence="3">The sequence shown here is derived from an EMBL/GenBank/DDBJ whole genome shotgun (WGS) entry which is preliminary data.</text>
</comment>
<evidence type="ECO:0000256" key="1">
    <source>
        <dbReference type="SAM" id="Coils"/>
    </source>
</evidence>
<gene>
    <name evidence="3" type="ORF">ACFSJ3_11260</name>
</gene>
<accession>A0ABW4XLV3</accession>
<evidence type="ECO:0000313" key="3">
    <source>
        <dbReference type="EMBL" id="MFD2096562.1"/>
    </source>
</evidence>
<feature type="coiled-coil region" evidence="1">
    <location>
        <begin position="42"/>
        <end position="132"/>
    </location>
</feature>
<dbReference type="RefSeq" id="WP_345339049.1">
    <property type="nucleotide sequence ID" value="NZ_BAABLI010000008.1"/>
</dbReference>
<name>A0ABW4XLV3_9GAMM</name>